<keyword evidence="3" id="KW-1185">Reference proteome</keyword>
<dbReference type="RefSeq" id="WP_135082891.1">
    <property type="nucleotide sequence ID" value="NZ_SPDV01000002.1"/>
</dbReference>
<accession>A0A4Y8ZY86</accession>
<dbReference type="EMBL" id="SPDV01000002">
    <property type="protein sequence ID" value="TFI59889.1"/>
    <property type="molecule type" value="Genomic_DNA"/>
</dbReference>
<dbReference type="Proteomes" id="UP000298213">
    <property type="component" value="Unassembled WGS sequence"/>
</dbReference>
<dbReference type="OrthoDB" id="8758933at2"/>
<dbReference type="Pfam" id="PF00550">
    <property type="entry name" value="PP-binding"/>
    <property type="match status" value="1"/>
</dbReference>
<evidence type="ECO:0000313" key="3">
    <source>
        <dbReference type="Proteomes" id="UP000298213"/>
    </source>
</evidence>
<dbReference type="PROSITE" id="PS50075">
    <property type="entry name" value="CARRIER"/>
    <property type="match status" value="1"/>
</dbReference>
<evidence type="ECO:0000259" key="1">
    <source>
        <dbReference type="PROSITE" id="PS50075"/>
    </source>
</evidence>
<dbReference type="Gene3D" id="1.10.1200.10">
    <property type="entry name" value="ACP-like"/>
    <property type="match status" value="1"/>
</dbReference>
<protein>
    <submittedName>
        <fullName evidence="2">Acyl carrier protein</fullName>
    </submittedName>
</protein>
<name>A0A4Y8ZY86_9SPHN</name>
<gene>
    <name evidence="2" type="ORF">E2493_01160</name>
</gene>
<proteinExistence type="predicted"/>
<dbReference type="AlphaFoldDB" id="A0A4Y8ZY86"/>
<feature type="domain" description="Carrier" evidence="1">
    <location>
        <begin position="1"/>
        <end position="71"/>
    </location>
</feature>
<comment type="caution">
    <text evidence="2">The sequence shown here is derived from an EMBL/GenBank/DDBJ whole genome shotgun (WGS) entry which is preliminary data.</text>
</comment>
<dbReference type="InterPro" id="IPR009081">
    <property type="entry name" value="PP-bd_ACP"/>
</dbReference>
<dbReference type="InterPro" id="IPR036736">
    <property type="entry name" value="ACP-like_sf"/>
</dbReference>
<dbReference type="SUPFAM" id="SSF47336">
    <property type="entry name" value="ACP-like"/>
    <property type="match status" value="1"/>
</dbReference>
<sequence length="73" mass="8143">MDEFLAEMAEILEEDTVNPRDELTSFESWDSLATLSVVAMADDKFGVNMSAQELQRAVTVEDLYQLITAKKAA</sequence>
<reference evidence="2 3" key="1">
    <citation type="submission" date="2019-03" db="EMBL/GenBank/DDBJ databases">
        <title>Genome sequence of Sphingomonas sp. 17J27-24.</title>
        <authorList>
            <person name="Kim M."/>
            <person name="Maeng S."/>
            <person name="Sathiyaraj S."/>
        </authorList>
    </citation>
    <scope>NUCLEOTIDE SEQUENCE [LARGE SCALE GENOMIC DNA]</scope>
    <source>
        <strain evidence="2 3">17J27-24</strain>
    </source>
</reference>
<organism evidence="2 3">
    <name type="scientific">Sphingomonas parva</name>
    <dbReference type="NCBI Taxonomy" id="2555898"/>
    <lineage>
        <taxon>Bacteria</taxon>
        <taxon>Pseudomonadati</taxon>
        <taxon>Pseudomonadota</taxon>
        <taxon>Alphaproteobacteria</taxon>
        <taxon>Sphingomonadales</taxon>
        <taxon>Sphingomonadaceae</taxon>
        <taxon>Sphingomonas</taxon>
    </lineage>
</organism>
<evidence type="ECO:0000313" key="2">
    <source>
        <dbReference type="EMBL" id="TFI59889.1"/>
    </source>
</evidence>